<dbReference type="InterPro" id="IPR018357">
    <property type="entry name" value="Hexapep_transf_CS"/>
</dbReference>
<dbReference type="GO" id="GO:0016740">
    <property type="term" value="F:transferase activity"/>
    <property type="evidence" value="ECO:0007669"/>
    <property type="project" value="UniProtKB-KW"/>
</dbReference>
<dbReference type="InterPro" id="IPR050179">
    <property type="entry name" value="Trans_hexapeptide_repeat"/>
</dbReference>
<dbReference type="Pfam" id="PF00132">
    <property type="entry name" value="Hexapep"/>
    <property type="match status" value="2"/>
</dbReference>
<proteinExistence type="predicted"/>
<dbReference type="AlphaFoldDB" id="A0A6J7DY28"/>
<gene>
    <name evidence="2" type="ORF">UFOPK3342_01058</name>
</gene>
<dbReference type="InterPro" id="IPR011004">
    <property type="entry name" value="Trimer_LpxA-like_sf"/>
</dbReference>
<dbReference type="Gene3D" id="2.160.10.10">
    <property type="entry name" value="Hexapeptide repeat proteins"/>
    <property type="match status" value="1"/>
</dbReference>
<keyword evidence="1" id="KW-0808">Transferase</keyword>
<accession>A0A6J7DY28</accession>
<reference evidence="2" key="1">
    <citation type="submission" date="2020-05" db="EMBL/GenBank/DDBJ databases">
        <authorList>
            <person name="Chiriac C."/>
            <person name="Salcher M."/>
            <person name="Ghai R."/>
            <person name="Kavagutti S V."/>
        </authorList>
    </citation>
    <scope>NUCLEOTIDE SEQUENCE</scope>
</reference>
<name>A0A6J7DY28_9ZZZZ</name>
<dbReference type="EMBL" id="CAFBLH010000034">
    <property type="protein sequence ID" value="CAB4872413.1"/>
    <property type="molecule type" value="Genomic_DNA"/>
</dbReference>
<dbReference type="SUPFAM" id="SSF51161">
    <property type="entry name" value="Trimeric LpxA-like enzymes"/>
    <property type="match status" value="1"/>
</dbReference>
<dbReference type="InterPro" id="IPR020019">
    <property type="entry name" value="AcTrfase_PglD-like"/>
</dbReference>
<evidence type="ECO:0000313" key="2">
    <source>
        <dbReference type="EMBL" id="CAB4872413.1"/>
    </source>
</evidence>
<dbReference type="PANTHER" id="PTHR43300">
    <property type="entry name" value="ACETYLTRANSFERASE"/>
    <property type="match status" value="1"/>
</dbReference>
<sequence>MSQKIIVVGSGNLTTEIYETSILLGFDILILDLLNNSPLTGVNTLNPLEITNELRKLPIIMGAVNYPENAKFSFLDLTRKNREKLYADIQNLGFKNWTSIIHPSAVVSASAKIGKNVFIGANSTVSTNCVISNNTRINRNVSIGHDVTVGTFCDISPGAVITGAAVLENSVFIGAGAVLINGLRVGEGASVAAGSVVTRSVDRCALVMGSPARTKNQLTRKIRKRIFPYASAILKALKLHTFFKRLTRRY</sequence>
<dbReference type="InterPro" id="IPR001451">
    <property type="entry name" value="Hexapep"/>
</dbReference>
<dbReference type="PROSITE" id="PS00101">
    <property type="entry name" value="HEXAPEP_TRANSFERASES"/>
    <property type="match status" value="1"/>
</dbReference>
<protein>
    <submittedName>
        <fullName evidence="2">Unannotated protein</fullName>
    </submittedName>
</protein>
<dbReference type="CDD" id="cd03360">
    <property type="entry name" value="LbH_AT_putative"/>
    <property type="match status" value="1"/>
</dbReference>
<organism evidence="2">
    <name type="scientific">freshwater metagenome</name>
    <dbReference type="NCBI Taxonomy" id="449393"/>
    <lineage>
        <taxon>unclassified sequences</taxon>
        <taxon>metagenomes</taxon>
        <taxon>ecological metagenomes</taxon>
    </lineage>
</organism>
<evidence type="ECO:0000256" key="1">
    <source>
        <dbReference type="ARBA" id="ARBA00022679"/>
    </source>
</evidence>